<feature type="chain" id="PRO_5035900355" evidence="1">
    <location>
        <begin position="21"/>
        <end position="52"/>
    </location>
</feature>
<gene>
    <name evidence="2" type="ORF">KC19_9G118800</name>
</gene>
<name>A0A8T0GR43_CERPU</name>
<organism evidence="2 3">
    <name type="scientific">Ceratodon purpureus</name>
    <name type="common">Fire moss</name>
    <name type="synonym">Dicranum purpureum</name>
    <dbReference type="NCBI Taxonomy" id="3225"/>
    <lineage>
        <taxon>Eukaryota</taxon>
        <taxon>Viridiplantae</taxon>
        <taxon>Streptophyta</taxon>
        <taxon>Embryophyta</taxon>
        <taxon>Bryophyta</taxon>
        <taxon>Bryophytina</taxon>
        <taxon>Bryopsida</taxon>
        <taxon>Dicranidae</taxon>
        <taxon>Pseudoditrichales</taxon>
        <taxon>Ditrichaceae</taxon>
        <taxon>Ceratodon</taxon>
    </lineage>
</organism>
<dbReference type="EMBL" id="CM026430">
    <property type="protein sequence ID" value="KAG0562106.1"/>
    <property type="molecule type" value="Genomic_DNA"/>
</dbReference>
<reference evidence="2" key="1">
    <citation type="submission" date="2020-06" db="EMBL/GenBank/DDBJ databases">
        <title>WGS assembly of Ceratodon purpureus strain R40.</title>
        <authorList>
            <person name="Carey S.B."/>
            <person name="Jenkins J."/>
            <person name="Shu S."/>
            <person name="Lovell J.T."/>
            <person name="Sreedasyam A."/>
            <person name="Maumus F."/>
            <person name="Tiley G.P."/>
            <person name="Fernandez-Pozo N."/>
            <person name="Barry K."/>
            <person name="Chen C."/>
            <person name="Wang M."/>
            <person name="Lipzen A."/>
            <person name="Daum C."/>
            <person name="Saski C.A."/>
            <person name="Payton A.C."/>
            <person name="Mcbreen J.C."/>
            <person name="Conrad R.E."/>
            <person name="Kollar L.M."/>
            <person name="Olsson S."/>
            <person name="Huttunen S."/>
            <person name="Landis J.B."/>
            <person name="Wickett N.J."/>
            <person name="Johnson M.G."/>
            <person name="Rensing S.A."/>
            <person name="Grimwood J."/>
            <person name="Schmutz J."/>
            <person name="Mcdaniel S.F."/>
        </authorList>
    </citation>
    <scope>NUCLEOTIDE SEQUENCE</scope>
    <source>
        <strain evidence="2">R40</strain>
    </source>
</reference>
<evidence type="ECO:0000313" key="3">
    <source>
        <dbReference type="Proteomes" id="UP000822688"/>
    </source>
</evidence>
<dbReference type="AlphaFoldDB" id="A0A8T0GR43"/>
<sequence length="52" mass="5829">MLVPFSSLFCILSSYSHSQACSYIGAPFVITLNEVHEHSSTSHSFWFSRASM</sequence>
<keyword evidence="3" id="KW-1185">Reference proteome</keyword>
<proteinExistence type="predicted"/>
<keyword evidence="1" id="KW-0732">Signal</keyword>
<dbReference type="Proteomes" id="UP000822688">
    <property type="component" value="Chromosome 9"/>
</dbReference>
<accession>A0A8T0GR43</accession>
<evidence type="ECO:0000256" key="1">
    <source>
        <dbReference type="SAM" id="SignalP"/>
    </source>
</evidence>
<protein>
    <submittedName>
        <fullName evidence="2">Uncharacterized protein</fullName>
    </submittedName>
</protein>
<evidence type="ECO:0000313" key="2">
    <source>
        <dbReference type="EMBL" id="KAG0562106.1"/>
    </source>
</evidence>
<comment type="caution">
    <text evidence="2">The sequence shown here is derived from an EMBL/GenBank/DDBJ whole genome shotgun (WGS) entry which is preliminary data.</text>
</comment>
<feature type="signal peptide" evidence="1">
    <location>
        <begin position="1"/>
        <end position="20"/>
    </location>
</feature>